<dbReference type="SUPFAM" id="SSF51206">
    <property type="entry name" value="cAMP-binding domain-like"/>
    <property type="match status" value="1"/>
</dbReference>
<dbReference type="Gene3D" id="1.10.10.10">
    <property type="entry name" value="Winged helix-like DNA-binding domain superfamily/Winged helix DNA-binding domain"/>
    <property type="match status" value="1"/>
</dbReference>
<dbReference type="STRING" id="472175.EL18_00231"/>
<keyword evidence="3" id="KW-0804">Transcription</keyword>
<dbReference type="Pfam" id="PF13545">
    <property type="entry name" value="HTH_Crp_2"/>
    <property type="match status" value="1"/>
</dbReference>
<reference evidence="5 6" key="1">
    <citation type="submission" date="2014-05" db="EMBL/GenBank/DDBJ databases">
        <title>Draft Genome Sequence of Nitratireductor basaltis Strain UMTGB225, A Marine Bacterium Isolated from Green Barrel Tunicate.</title>
        <authorList>
            <person name="Gan H.Y."/>
        </authorList>
    </citation>
    <scope>NUCLEOTIDE SEQUENCE [LARGE SCALE GENOMIC DNA]</scope>
    <source>
        <strain evidence="5 6">UMTGB225</strain>
    </source>
</reference>
<dbReference type="EMBL" id="JMQM01000001">
    <property type="protein sequence ID" value="KFB09216.1"/>
    <property type="molecule type" value="Genomic_DNA"/>
</dbReference>
<dbReference type="InterPro" id="IPR000595">
    <property type="entry name" value="cNMP-bd_dom"/>
</dbReference>
<evidence type="ECO:0000259" key="4">
    <source>
        <dbReference type="PROSITE" id="PS51063"/>
    </source>
</evidence>
<dbReference type="Gene3D" id="2.60.120.10">
    <property type="entry name" value="Jelly Rolls"/>
    <property type="match status" value="1"/>
</dbReference>
<evidence type="ECO:0000313" key="5">
    <source>
        <dbReference type="EMBL" id="KFB09216.1"/>
    </source>
</evidence>
<dbReference type="GO" id="GO:0006355">
    <property type="term" value="P:regulation of DNA-templated transcription"/>
    <property type="evidence" value="ECO:0007669"/>
    <property type="project" value="InterPro"/>
</dbReference>
<evidence type="ECO:0000256" key="3">
    <source>
        <dbReference type="ARBA" id="ARBA00023163"/>
    </source>
</evidence>
<evidence type="ECO:0000256" key="1">
    <source>
        <dbReference type="ARBA" id="ARBA00023015"/>
    </source>
</evidence>
<evidence type="ECO:0000256" key="2">
    <source>
        <dbReference type="ARBA" id="ARBA00023125"/>
    </source>
</evidence>
<keyword evidence="6" id="KW-1185">Reference proteome</keyword>
<dbReference type="RefSeq" id="WP_341872050.1">
    <property type="nucleotide sequence ID" value="NZ_JMQM01000001.1"/>
</dbReference>
<sequence>MNKDERSFLINMLERHDNLSDEERQAIIALPARMRSFASGEELVAEDSRPEEACLIVEGFAARAQYLANGKRQISAVHIPGDFVDLHSMLLKTMDHAVIAVGPCRAAFVPHGNLRRLTETHPHLTRLLWHTTLVDAAIQRAWIVSLGRMSAEQQMGHLLCELYTRLRAVGVIEGDSFDFPPTQAMIGDMLGMSTVYVNKTLANLRSTGYVEWQDRRVRIVDYERLAEMAEFDPRYLNLWREPR</sequence>
<dbReference type="PROSITE" id="PS51063">
    <property type="entry name" value="HTH_CRP_2"/>
    <property type="match status" value="1"/>
</dbReference>
<dbReference type="eggNOG" id="COG0664">
    <property type="taxonomic scope" value="Bacteria"/>
</dbReference>
<comment type="caution">
    <text evidence="5">The sequence shown here is derived from an EMBL/GenBank/DDBJ whole genome shotgun (WGS) entry which is preliminary data.</text>
</comment>
<accession>A0A084U8D0</accession>
<dbReference type="SMART" id="SM00419">
    <property type="entry name" value="HTH_CRP"/>
    <property type="match status" value="1"/>
</dbReference>
<evidence type="ECO:0000313" key="6">
    <source>
        <dbReference type="Proteomes" id="UP000053675"/>
    </source>
</evidence>
<dbReference type="InterPro" id="IPR036388">
    <property type="entry name" value="WH-like_DNA-bd_sf"/>
</dbReference>
<dbReference type="CDD" id="cd00038">
    <property type="entry name" value="CAP_ED"/>
    <property type="match status" value="1"/>
</dbReference>
<dbReference type="SUPFAM" id="SSF46785">
    <property type="entry name" value="Winged helix' DNA-binding domain"/>
    <property type="match status" value="1"/>
</dbReference>
<protein>
    <submittedName>
        <fullName evidence="5">Transcriptional regulator, Fnr-type</fullName>
    </submittedName>
</protein>
<dbReference type="Proteomes" id="UP000053675">
    <property type="component" value="Unassembled WGS sequence"/>
</dbReference>
<dbReference type="InterPro" id="IPR014710">
    <property type="entry name" value="RmlC-like_jellyroll"/>
</dbReference>
<dbReference type="PATRIC" id="fig|472175.3.peg.238"/>
<keyword evidence="2" id="KW-0238">DNA-binding</keyword>
<proteinExistence type="predicted"/>
<keyword evidence="1" id="KW-0805">Transcription regulation</keyword>
<dbReference type="GO" id="GO:0003677">
    <property type="term" value="F:DNA binding"/>
    <property type="evidence" value="ECO:0007669"/>
    <property type="project" value="UniProtKB-KW"/>
</dbReference>
<dbReference type="InterPro" id="IPR012318">
    <property type="entry name" value="HTH_CRP"/>
</dbReference>
<dbReference type="InterPro" id="IPR036390">
    <property type="entry name" value="WH_DNA-bd_sf"/>
</dbReference>
<dbReference type="InterPro" id="IPR018490">
    <property type="entry name" value="cNMP-bd_dom_sf"/>
</dbReference>
<name>A0A084U8D0_9HYPH</name>
<feature type="domain" description="HTH crp-type" evidence="4">
    <location>
        <begin position="149"/>
        <end position="223"/>
    </location>
</feature>
<dbReference type="AlphaFoldDB" id="A0A084U8D0"/>
<organism evidence="5 6">
    <name type="scientific">Nitratireductor basaltis</name>
    <dbReference type="NCBI Taxonomy" id="472175"/>
    <lineage>
        <taxon>Bacteria</taxon>
        <taxon>Pseudomonadati</taxon>
        <taxon>Pseudomonadota</taxon>
        <taxon>Alphaproteobacteria</taxon>
        <taxon>Hyphomicrobiales</taxon>
        <taxon>Phyllobacteriaceae</taxon>
        <taxon>Nitratireductor</taxon>
    </lineage>
</organism>
<dbReference type="Pfam" id="PF00027">
    <property type="entry name" value="cNMP_binding"/>
    <property type="match status" value="1"/>
</dbReference>
<gene>
    <name evidence="5" type="ORF">EL18_00231</name>
</gene>